<proteinExistence type="predicted"/>
<evidence type="ECO:0000313" key="1">
    <source>
        <dbReference type="EMBL" id="KIO09681.1"/>
    </source>
</evidence>
<dbReference type="InParanoid" id="A0A0C3PLQ1"/>
<reference evidence="2" key="2">
    <citation type="submission" date="2015-01" db="EMBL/GenBank/DDBJ databases">
        <title>Evolutionary Origins and Diversification of the Mycorrhizal Mutualists.</title>
        <authorList>
            <consortium name="DOE Joint Genome Institute"/>
            <consortium name="Mycorrhizal Genomics Consortium"/>
            <person name="Kohler A."/>
            <person name="Kuo A."/>
            <person name="Nagy L.G."/>
            <person name="Floudas D."/>
            <person name="Copeland A."/>
            <person name="Barry K.W."/>
            <person name="Cichocki N."/>
            <person name="Veneault-Fourrey C."/>
            <person name="LaButti K."/>
            <person name="Lindquist E.A."/>
            <person name="Lipzen A."/>
            <person name="Lundell T."/>
            <person name="Morin E."/>
            <person name="Murat C."/>
            <person name="Riley R."/>
            <person name="Ohm R."/>
            <person name="Sun H."/>
            <person name="Tunlid A."/>
            <person name="Henrissat B."/>
            <person name="Grigoriev I.V."/>
            <person name="Hibbett D.S."/>
            <person name="Martin F."/>
        </authorList>
    </citation>
    <scope>NUCLEOTIDE SEQUENCE [LARGE SCALE GENOMIC DNA]</scope>
    <source>
        <strain evidence="2">Marx 270</strain>
    </source>
</reference>
<dbReference type="Proteomes" id="UP000054217">
    <property type="component" value="Unassembled WGS sequence"/>
</dbReference>
<protein>
    <submittedName>
        <fullName evidence="1">Uncharacterized protein</fullName>
    </submittedName>
</protein>
<evidence type="ECO:0000313" key="2">
    <source>
        <dbReference type="Proteomes" id="UP000054217"/>
    </source>
</evidence>
<organism evidence="1 2">
    <name type="scientific">Pisolithus tinctorius Marx 270</name>
    <dbReference type="NCBI Taxonomy" id="870435"/>
    <lineage>
        <taxon>Eukaryota</taxon>
        <taxon>Fungi</taxon>
        <taxon>Dikarya</taxon>
        <taxon>Basidiomycota</taxon>
        <taxon>Agaricomycotina</taxon>
        <taxon>Agaricomycetes</taxon>
        <taxon>Agaricomycetidae</taxon>
        <taxon>Boletales</taxon>
        <taxon>Sclerodermatineae</taxon>
        <taxon>Pisolithaceae</taxon>
        <taxon>Pisolithus</taxon>
    </lineage>
</organism>
<sequence length="79" mass="8938">MYSFMIFRPPWGNRSFSKETRMNLSGSSLCRTRLLGNWRMLRVIASGANLINLPKILLSSLLLLGGVRCAWGTVKRHVS</sequence>
<reference evidence="1 2" key="1">
    <citation type="submission" date="2014-04" db="EMBL/GenBank/DDBJ databases">
        <authorList>
            <consortium name="DOE Joint Genome Institute"/>
            <person name="Kuo A."/>
            <person name="Kohler A."/>
            <person name="Costa M.D."/>
            <person name="Nagy L.G."/>
            <person name="Floudas D."/>
            <person name="Copeland A."/>
            <person name="Barry K.W."/>
            <person name="Cichocki N."/>
            <person name="Veneault-Fourrey C."/>
            <person name="LaButti K."/>
            <person name="Lindquist E.A."/>
            <person name="Lipzen A."/>
            <person name="Lundell T."/>
            <person name="Morin E."/>
            <person name="Murat C."/>
            <person name="Sun H."/>
            <person name="Tunlid A."/>
            <person name="Henrissat B."/>
            <person name="Grigoriev I.V."/>
            <person name="Hibbett D.S."/>
            <person name="Martin F."/>
            <person name="Nordberg H.P."/>
            <person name="Cantor M.N."/>
            <person name="Hua S.X."/>
        </authorList>
    </citation>
    <scope>NUCLEOTIDE SEQUENCE [LARGE SCALE GENOMIC DNA]</scope>
    <source>
        <strain evidence="1 2">Marx 270</strain>
    </source>
</reference>
<dbReference type="EMBL" id="KN831954">
    <property type="protein sequence ID" value="KIO09681.1"/>
    <property type="molecule type" value="Genomic_DNA"/>
</dbReference>
<gene>
    <name evidence="1" type="ORF">M404DRAFT_281017</name>
</gene>
<name>A0A0C3PLQ1_PISTI</name>
<keyword evidence="2" id="KW-1185">Reference proteome</keyword>
<accession>A0A0C3PLQ1</accession>
<dbReference type="HOGENOM" id="CLU_2606952_0_0_1"/>
<dbReference type="AlphaFoldDB" id="A0A0C3PLQ1"/>